<dbReference type="Gene3D" id="3.40.50.1000">
    <property type="entry name" value="HAD superfamily/HAD-like"/>
    <property type="match status" value="1"/>
</dbReference>
<evidence type="ECO:0000313" key="2">
    <source>
        <dbReference type="Proteomes" id="UP000007486"/>
    </source>
</evidence>
<reference evidence="1 2" key="1">
    <citation type="journal article" date="2011" name="Stand. Genomic Sci.">
        <title>Complete genome sequence of Bacteroides salanitronis type strain (BL78).</title>
        <authorList>
            <person name="Gronow S."/>
            <person name="Held B."/>
            <person name="Lucas S."/>
            <person name="Lapidus A."/>
            <person name="Del Rio T.G."/>
            <person name="Nolan M."/>
            <person name="Tice H."/>
            <person name="Deshpande S."/>
            <person name="Cheng J.F."/>
            <person name="Pitluck S."/>
            <person name="Liolios K."/>
            <person name="Pagani I."/>
            <person name="Ivanova N."/>
            <person name="Mavromatis K."/>
            <person name="Pati A."/>
            <person name="Tapia R."/>
            <person name="Han C."/>
            <person name="Goodwin L."/>
            <person name="Chen A."/>
            <person name="Palaniappan K."/>
            <person name="Land M."/>
            <person name="Hauser L."/>
            <person name="Chang Y.J."/>
            <person name="Jeffries C.D."/>
            <person name="Brambilla E.M."/>
            <person name="Rohde M."/>
            <person name="Goker M."/>
            <person name="Detter J.C."/>
            <person name="Woyke T."/>
            <person name="Bristow J."/>
            <person name="Markowitz V."/>
            <person name="Hugenholtz P."/>
            <person name="Kyrpides N.C."/>
            <person name="Klenk H.P."/>
            <person name="Eisen J.A."/>
        </authorList>
    </citation>
    <scope>NUCLEOTIDE SEQUENCE [LARGE SCALE GENOMIC DNA]</scope>
    <source>
        <strain evidence="1 2">DSM 18170</strain>
    </source>
</reference>
<accession>F0R4I8</accession>
<dbReference type="Gene3D" id="1.20.1440.100">
    <property type="entry name" value="SG protein - dephosphorylation function"/>
    <property type="match status" value="1"/>
</dbReference>
<name>F0R4I8_PHOSB</name>
<evidence type="ECO:0000313" key="1">
    <source>
        <dbReference type="EMBL" id="ADY34678.1"/>
    </source>
</evidence>
<keyword evidence="2" id="KW-1185">Reference proteome</keyword>
<dbReference type="STRING" id="667015.Bacsa_0065"/>
<proteinExistence type="predicted"/>
<sequence>MNRIYIFDICGTLYRSNTTFDFLEYFLKDTNIYYRYYNILRKTIVWRLFNKIAVKLLRMDMTRIIALCFLKGYTYDELKDAAQSFYNEYLIPHQNVKVIDSLKSLSLDPHNKIIIVSATLDFIADIISRHVPCQSCYSSQLAYQNGVCQGKLSVDLLGRKVEKIFADFERYFEGVYTDDLSDMTLLEKAKEKNIIVYPKTKEKWERLLKKKGWNANIIAC</sequence>
<dbReference type="SUPFAM" id="SSF56784">
    <property type="entry name" value="HAD-like"/>
    <property type="match status" value="1"/>
</dbReference>
<dbReference type="InterPro" id="IPR036412">
    <property type="entry name" value="HAD-like_sf"/>
</dbReference>
<dbReference type="Pfam" id="PF12710">
    <property type="entry name" value="HAD"/>
    <property type="match status" value="1"/>
</dbReference>
<dbReference type="EMBL" id="CP002530">
    <property type="protein sequence ID" value="ADY34678.1"/>
    <property type="molecule type" value="Genomic_DNA"/>
</dbReference>
<dbReference type="Proteomes" id="UP000007486">
    <property type="component" value="Chromosome"/>
</dbReference>
<gene>
    <name evidence="1" type="ordered locus">Bacsa_0065</name>
</gene>
<dbReference type="AlphaFoldDB" id="F0R4I8"/>
<dbReference type="eggNOG" id="COG0560">
    <property type="taxonomic scope" value="Bacteria"/>
</dbReference>
<protein>
    <submittedName>
        <fullName evidence="1">Putative WbuN protein</fullName>
    </submittedName>
</protein>
<dbReference type="HOGENOM" id="CLU_1232990_0_0_10"/>
<organism evidence="1 2">
    <name type="scientific">Phocaeicola salanitronis (strain DSM 18170 / JCM 13657 / CCUG 60908 / BL78)</name>
    <name type="common">Bacteroides salanitronis</name>
    <dbReference type="NCBI Taxonomy" id="667015"/>
    <lineage>
        <taxon>Bacteria</taxon>
        <taxon>Pseudomonadati</taxon>
        <taxon>Bacteroidota</taxon>
        <taxon>Bacteroidia</taxon>
        <taxon>Bacteroidales</taxon>
        <taxon>Bacteroidaceae</taxon>
        <taxon>Phocaeicola</taxon>
    </lineage>
</organism>
<dbReference type="KEGG" id="bsa:Bacsa_0065"/>
<dbReference type="InterPro" id="IPR023214">
    <property type="entry name" value="HAD_sf"/>
</dbReference>